<evidence type="ECO:0000313" key="3">
    <source>
        <dbReference type="EMBL" id="CAI6338124.1"/>
    </source>
</evidence>
<dbReference type="InterPro" id="IPR022198">
    <property type="entry name" value="DUF3723"/>
</dbReference>
<dbReference type="PANTHER" id="PTHR45615:SF40">
    <property type="entry name" value="MYOSIN HEAVY CHAIN, NON-MUSCLE"/>
    <property type="match status" value="1"/>
</dbReference>
<name>A0A9W4ULY4_9PLEO</name>
<dbReference type="GO" id="GO:0005737">
    <property type="term" value="C:cytoplasm"/>
    <property type="evidence" value="ECO:0007669"/>
    <property type="project" value="TreeGrafter"/>
</dbReference>
<sequence length="1206" mass="140766">MRTENAASDSIVLAYNRSARFLGHARVALDKLSFDKSMRTGHREVPEKVTNQLISVFKLEGCRRFDEETFIDVLIDQKLFESILLSTEFTLSSFREETRKCAAREIPFLDLSQKVDCLNGLRRTRAAQKFLDPNDQWWVVKLYSEDFSFDARESLVQSYQHEHKFSDGIIFRNIRKAKRDGRIDDENLWWARLTDGKRRDLRQLIKNKTLITGFDNLLQYPGLWDPVQLGTLHRLHGLRCEEELANYLAHIKDVWSFIVGDGSCHHVDTSTVQSLELRAPGVSKCDAHNIMHDSKIFSSVNHQQRSLYLSRVSLIKRIIPSLRVFFENQKYLEPCSLVLRSLLSANEKRSLWKAFSANYFTPQQFEVQTSEYEHTIVNTTILNMPRDEQQQYQKQIGYLQLWLFCLRNFPEMTSITPRIGISGKKVRSKRNEALWQRLGFLACKYGFRTERAEQLAAANPDKEHIDQFLSAARSGCDRHNEYDNIVSKIMALIETIPVSPRESSEILVGSNFCDFAFRDGRPHQDDHEADKNSLFLRLFSIDTQSMGAHTEFTTLYVKRDLLEAFFFSTSFRVQLPDATWTLPRIPIGSSTPWSRNFSELQSQLLEVQNDMEEQRQRFLLEKRQWDSRIEGLLEENRQWERSNRELTDERTRRTLQVQEENEKTQRLYERIKILEKECSDQEQELQEYRDDNMFGDRSNENVGASTELQELRQQLDVANFEHGKSWEQQESMRLELEARVQESHRSIESLREENVTMKVKLQKLSEQNGTHVADNQTLVDKLKSYKALEIELHEEKSRNASTDEAQQRFVLEKKSHSFTTEQLVHERAHAETMKKQIEKLEEDIVSFQQQLRDKDAEKKQIEESSVSLEEDIALLRKQLQDSEGKRPTSNHEKEEQLLSLNNQLDQQRQAYKAISSDLEQEKSQYETTKGQLASERHAHSQSLEMHADEIASRDRKIENLEGQLGTEKQLLVRVNERLASVLEEQSQEFLRLKQAETKLKDSSARHRNYVRYMRHRELLWHVDDDYWLKRETNTDAADEALAESTRSIMNQGVSLTRTFDIRDFEMQVETEKEQDVVHLINVDPYPGDHIMIIYVRKIEGFRSAKYFIPSSTSIPLRNFINALPSSITFCIVQRKGNEYIPLVFPFSDATQLIDTCKRQGVCYVGEKNDIDALMGVLHGLNSGGLRGSKRPGESGNQKLSKFREKY</sequence>
<proteinExistence type="predicted"/>
<keyword evidence="1" id="KW-0175">Coiled coil</keyword>
<feature type="region of interest" description="Disordered" evidence="2">
    <location>
        <begin position="915"/>
        <end position="941"/>
    </location>
</feature>
<dbReference type="PANTHER" id="PTHR45615">
    <property type="entry name" value="MYOSIN HEAVY CHAIN, NON-MUSCLE"/>
    <property type="match status" value="1"/>
</dbReference>
<dbReference type="Pfam" id="PF12520">
    <property type="entry name" value="DUF3723"/>
    <property type="match status" value="1"/>
</dbReference>
<feature type="region of interest" description="Disordered" evidence="2">
    <location>
        <begin position="1185"/>
        <end position="1206"/>
    </location>
</feature>
<dbReference type="GO" id="GO:0000146">
    <property type="term" value="F:microfilament motor activity"/>
    <property type="evidence" value="ECO:0007669"/>
    <property type="project" value="TreeGrafter"/>
</dbReference>
<reference evidence="3" key="1">
    <citation type="submission" date="2023-01" db="EMBL/GenBank/DDBJ databases">
        <authorList>
            <person name="Van Ghelder C."/>
            <person name="Rancurel C."/>
        </authorList>
    </citation>
    <scope>NUCLEOTIDE SEQUENCE</scope>
    <source>
        <strain evidence="3">CNCM I-4278</strain>
    </source>
</reference>
<keyword evidence="4" id="KW-1185">Reference proteome</keyword>
<evidence type="ECO:0000256" key="2">
    <source>
        <dbReference type="SAM" id="MobiDB-lite"/>
    </source>
</evidence>
<organism evidence="3 4">
    <name type="scientific">Periconia digitata</name>
    <dbReference type="NCBI Taxonomy" id="1303443"/>
    <lineage>
        <taxon>Eukaryota</taxon>
        <taxon>Fungi</taxon>
        <taxon>Dikarya</taxon>
        <taxon>Ascomycota</taxon>
        <taxon>Pezizomycotina</taxon>
        <taxon>Dothideomycetes</taxon>
        <taxon>Pleosporomycetidae</taxon>
        <taxon>Pleosporales</taxon>
        <taxon>Massarineae</taxon>
        <taxon>Periconiaceae</taxon>
        <taxon>Periconia</taxon>
    </lineage>
</organism>
<feature type="coiled-coil region" evidence="1">
    <location>
        <begin position="733"/>
        <end position="767"/>
    </location>
</feature>
<protein>
    <submittedName>
        <fullName evidence="3">Uncharacterized protein</fullName>
    </submittedName>
</protein>
<evidence type="ECO:0000313" key="4">
    <source>
        <dbReference type="Proteomes" id="UP001152607"/>
    </source>
</evidence>
<evidence type="ECO:0000256" key="1">
    <source>
        <dbReference type="SAM" id="Coils"/>
    </source>
</evidence>
<dbReference type="EMBL" id="CAOQHR010000008">
    <property type="protein sequence ID" value="CAI6338124.1"/>
    <property type="molecule type" value="Genomic_DNA"/>
</dbReference>
<dbReference type="GO" id="GO:0016460">
    <property type="term" value="C:myosin II complex"/>
    <property type="evidence" value="ECO:0007669"/>
    <property type="project" value="TreeGrafter"/>
</dbReference>
<dbReference type="OrthoDB" id="4227485at2759"/>
<comment type="caution">
    <text evidence="3">The sequence shown here is derived from an EMBL/GenBank/DDBJ whole genome shotgun (WGS) entry which is preliminary data.</text>
</comment>
<gene>
    <name evidence="3" type="ORF">PDIGIT_LOCUS11248</name>
</gene>
<dbReference type="Proteomes" id="UP001152607">
    <property type="component" value="Unassembled WGS sequence"/>
</dbReference>
<accession>A0A9W4ULY4</accession>
<dbReference type="AlphaFoldDB" id="A0A9W4ULY4"/>
<feature type="coiled-coil region" evidence="1">
    <location>
        <begin position="597"/>
        <end position="691"/>
    </location>
</feature>
<dbReference type="GO" id="GO:0051015">
    <property type="term" value="F:actin filament binding"/>
    <property type="evidence" value="ECO:0007669"/>
    <property type="project" value="TreeGrafter"/>
</dbReference>
<dbReference type="GO" id="GO:0032982">
    <property type="term" value="C:myosin filament"/>
    <property type="evidence" value="ECO:0007669"/>
    <property type="project" value="TreeGrafter"/>
</dbReference>